<evidence type="ECO:0000313" key="2">
    <source>
        <dbReference type="Proteomes" id="UP000024635"/>
    </source>
</evidence>
<proteinExistence type="predicted"/>
<dbReference type="AlphaFoldDB" id="A0A016UBI5"/>
<protein>
    <submittedName>
        <fullName evidence="1">Uncharacterized protein</fullName>
    </submittedName>
</protein>
<comment type="caution">
    <text evidence="1">The sequence shown here is derived from an EMBL/GenBank/DDBJ whole genome shotgun (WGS) entry which is preliminary data.</text>
</comment>
<sequence length="152" mass="17486">MQSRGGTFSTPSLRACSLRISRPDPVAICTRGIRLLENDCVWQFCLDLRECLWENFVCSYDTVSARRLDGSAYISYLWYDPFHLDVSLLFPVEPADPPGDTTAVVIADKVPQWILPELTGYRIWFDRGNLPLTTQPRIWENVNIWRGIIVHI</sequence>
<name>A0A016UBI5_9BILA</name>
<dbReference type="Proteomes" id="UP000024635">
    <property type="component" value="Unassembled WGS sequence"/>
</dbReference>
<organism evidence="1 2">
    <name type="scientific">Ancylostoma ceylanicum</name>
    <dbReference type="NCBI Taxonomy" id="53326"/>
    <lineage>
        <taxon>Eukaryota</taxon>
        <taxon>Metazoa</taxon>
        <taxon>Ecdysozoa</taxon>
        <taxon>Nematoda</taxon>
        <taxon>Chromadorea</taxon>
        <taxon>Rhabditida</taxon>
        <taxon>Rhabditina</taxon>
        <taxon>Rhabditomorpha</taxon>
        <taxon>Strongyloidea</taxon>
        <taxon>Ancylostomatidae</taxon>
        <taxon>Ancylostomatinae</taxon>
        <taxon>Ancylostoma</taxon>
    </lineage>
</organism>
<evidence type="ECO:0000313" key="1">
    <source>
        <dbReference type="EMBL" id="EYC12192.1"/>
    </source>
</evidence>
<keyword evidence="2" id="KW-1185">Reference proteome</keyword>
<accession>A0A016UBI5</accession>
<gene>
    <name evidence="1" type="primary">Acey_s0048.g1660</name>
    <name evidence="1" type="ORF">Y032_0048g1660</name>
</gene>
<dbReference type="EMBL" id="JARK01001384">
    <property type="protein sequence ID" value="EYC12192.1"/>
    <property type="molecule type" value="Genomic_DNA"/>
</dbReference>
<reference evidence="2" key="1">
    <citation type="journal article" date="2015" name="Nat. Genet.">
        <title>The genome and transcriptome of the zoonotic hookworm Ancylostoma ceylanicum identify infection-specific gene families.</title>
        <authorList>
            <person name="Schwarz E.M."/>
            <person name="Hu Y."/>
            <person name="Antoshechkin I."/>
            <person name="Miller M.M."/>
            <person name="Sternberg P.W."/>
            <person name="Aroian R.V."/>
        </authorList>
    </citation>
    <scope>NUCLEOTIDE SEQUENCE</scope>
    <source>
        <strain evidence="2">HY135</strain>
    </source>
</reference>